<feature type="chain" id="PRO_5006774453" description="Flagella basal body P-ring formation protein FlgA" evidence="7">
    <location>
        <begin position="21"/>
        <end position="234"/>
    </location>
</feature>
<dbReference type="GO" id="GO:0044780">
    <property type="term" value="P:bacterial-type flagellum assembly"/>
    <property type="evidence" value="ECO:0007669"/>
    <property type="project" value="InterPro"/>
</dbReference>
<keyword evidence="7" id="KW-1005">Bacterial flagellum biogenesis</keyword>
<dbReference type="CDD" id="cd11614">
    <property type="entry name" value="SAF_CpaB_FlgA_like"/>
    <property type="match status" value="1"/>
</dbReference>
<dbReference type="Gene3D" id="3.90.1210.10">
    <property type="entry name" value="Antifreeze-like/N-acetylneuraminic acid synthase C-terminal domain"/>
    <property type="match status" value="1"/>
</dbReference>
<dbReference type="AlphaFoldDB" id="A0A0W0TBV9"/>
<evidence type="ECO:0000313" key="10">
    <source>
        <dbReference type="Proteomes" id="UP000054736"/>
    </source>
</evidence>
<evidence type="ECO:0000256" key="5">
    <source>
        <dbReference type="ARBA" id="ARBA00022764"/>
    </source>
</evidence>
<evidence type="ECO:0000259" key="8">
    <source>
        <dbReference type="SMART" id="SM00858"/>
    </source>
</evidence>
<keyword evidence="5 7" id="KW-0574">Periplasm</keyword>
<dbReference type="OrthoDB" id="1669037at2"/>
<evidence type="ECO:0000256" key="2">
    <source>
        <dbReference type="ARBA" id="ARBA00010474"/>
    </source>
</evidence>
<comment type="function">
    <text evidence="6 7">Involved in the assembly process of the P-ring formation. It may associate with FlgF on the rod constituting a structure essential for the P-ring assembly or may act as a modulator protein for the P-ring assembly.</text>
</comment>
<dbReference type="EMBL" id="LNXY01000003">
    <property type="protein sequence ID" value="KTC93092.1"/>
    <property type="molecule type" value="Genomic_DNA"/>
</dbReference>
<feature type="domain" description="SAF" evidence="8">
    <location>
        <begin position="109"/>
        <end position="171"/>
    </location>
</feature>
<feature type="signal peptide" evidence="7">
    <location>
        <begin position="1"/>
        <end position="20"/>
    </location>
</feature>
<sequence>MLKSVFLGLMFILASSLLQAAPKQSLELLQQKVERFALSELSTQNHDEIEVSAEKIDPRLNLKACKESELEIFNPYKTPILHTTTIGVRCREPDTHWTLYIPLKISLKKWVLVTNRPIPKGTQLSDNDFDKLKIDVSQLKHGYFSDVQEIRDQVCKQNLAEGAIVTPFNLETPLLIHRGEQVSIQAVNEMINVSMNGIALNDGALGDTIKVQNLSSKRIIEARISANKQVKVTI</sequence>
<evidence type="ECO:0000256" key="6">
    <source>
        <dbReference type="ARBA" id="ARBA00025643"/>
    </source>
</evidence>
<dbReference type="PANTHER" id="PTHR36307:SF1">
    <property type="entry name" value="FLAGELLA BASAL BODY P-RING FORMATION PROTEIN FLGA"/>
    <property type="match status" value="1"/>
</dbReference>
<dbReference type="Pfam" id="PF13144">
    <property type="entry name" value="ChapFlgA"/>
    <property type="match status" value="1"/>
</dbReference>
<dbReference type="PATRIC" id="fig|1212489.4.peg.478"/>
<dbReference type="RefSeq" id="WP_065235880.1">
    <property type="nucleotide sequence ID" value="NZ_CAAAIU010000003.1"/>
</dbReference>
<dbReference type="STRING" id="1212489.Ldro_0463"/>
<dbReference type="Pfam" id="PF17656">
    <property type="entry name" value="ChapFlgA_N"/>
    <property type="match status" value="1"/>
</dbReference>
<dbReference type="SMART" id="SM00858">
    <property type="entry name" value="SAF"/>
    <property type="match status" value="1"/>
</dbReference>
<dbReference type="GO" id="GO:0042597">
    <property type="term" value="C:periplasmic space"/>
    <property type="evidence" value="ECO:0007669"/>
    <property type="project" value="UniProtKB-SubCell"/>
</dbReference>
<evidence type="ECO:0000256" key="4">
    <source>
        <dbReference type="ARBA" id="ARBA00022729"/>
    </source>
</evidence>
<protein>
    <recommendedName>
        <fullName evidence="3 7">Flagella basal body P-ring formation protein FlgA</fullName>
    </recommendedName>
</protein>
<comment type="caution">
    <text evidence="9">The sequence shown here is derived from an EMBL/GenBank/DDBJ whole genome shotgun (WGS) entry which is preliminary data.</text>
</comment>
<evidence type="ECO:0000256" key="3">
    <source>
        <dbReference type="ARBA" id="ARBA00014754"/>
    </source>
</evidence>
<organism evidence="9 10">
    <name type="scientific">Legionella drozanskii LLAP-1</name>
    <dbReference type="NCBI Taxonomy" id="1212489"/>
    <lineage>
        <taxon>Bacteria</taxon>
        <taxon>Pseudomonadati</taxon>
        <taxon>Pseudomonadota</taxon>
        <taxon>Gammaproteobacteria</taxon>
        <taxon>Legionellales</taxon>
        <taxon>Legionellaceae</taxon>
        <taxon>Legionella</taxon>
    </lineage>
</organism>
<keyword evidence="9" id="KW-0969">Cilium</keyword>
<dbReference type="InterPro" id="IPR039246">
    <property type="entry name" value="Flagellar_FlgA"/>
</dbReference>
<dbReference type="Proteomes" id="UP000054736">
    <property type="component" value="Unassembled WGS sequence"/>
</dbReference>
<dbReference type="Gene3D" id="2.30.30.760">
    <property type="match status" value="1"/>
</dbReference>
<evidence type="ECO:0000256" key="7">
    <source>
        <dbReference type="RuleBase" id="RU362063"/>
    </source>
</evidence>
<accession>A0A0W0TBV9</accession>
<reference evidence="9 10" key="1">
    <citation type="submission" date="2015-11" db="EMBL/GenBank/DDBJ databases">
        <title>Genomic analysis of 38 Legionella species identifies large and diverse effector repertoires.</title>
        <authorList>
            <person name="Burstein D."/>
            <person name="Amaro F."/>
            <person name="Zusman T."/>
            <person name="Lifshitz Z."/>
            <person name="Cohen O."/>
            <person name="Gilbert J.A."/>
            <person name="Pupko T."/>
            <person name="Shuman H.A."/>
            <person name="Segal G."/>
        </authorList>
    </citation>
    <scope>NUCLEOTIDE SEQUENCE [LARGE SCALE GENOMIC DNA]</scope>
    <source>
        <strain evidence="9 10">ATCC 700990</strain>
    </source>
</reference>
<keyword evidence="9" id="KW-0282">Flagellum</keyword>
<keyword evidence="10" id="KW-1185">Reference proteome</keyword>
<keyword evidence="9" id="KW-0966">Cell projection</keyword>
<evidence type="ECO:0000256" key="1">
    <source>
        <dbReference type="ARBA" id="ARBA00004418"/>
    </source>
</evidence>
<dbReference type="NCBIfam" id="TIGR03170">
    <property type="entry name" value="flgA_cterm"/>
    <property type="match status" value="1"/>
</dbReference>
<name>A0A0W0TBV9_9GAMM</name>
<dbReference type="InterPro" id="IPR017585">
    <property type="entry name" value="SAF_FlgA"/>
</dbReference>
<comment type="similarity">
    <text evidence="2 7">Belongs to the FlgA family.</text>
</comment>
<dbReference type="PANTHER" id="PTHR36307">
    <property type="entry name" value="FLAGELLA BASAL BODY P-RING FORMATION PROTEIN FLGA"/>
    <property type="match status" value="1"/>
</dbReference>
<dbReference type="InterPro" id="IPR041231">
    <property type="entry name" value="FlgA_N"/>
</dbReference>
<comment type="subcellular location">
    <subcellularLocation>
        <location evidence="1 7">Periplasm</location>
    </subcellularLocation>
</comment>
<proteinExistence type="inferred from homology"/>
<gene>
    <name evidence="9" type="primary">flgA</name>
    <name evidence="9" type="ORF">Ldro_0463</name>
</gene>
<dbReference type="InterPro" id="IPR013974">
    <property type="entry name" value="SAF"/>
</dbReference>
<keyword evidence="4 7" id="KW-0732">Signal</keyword>
<evidence type="ECO:0000313" key="9">
    <source>
        <dbReference type="EMBL" id="KTC93092.1"/>
    </source>
</evidence>